<feature type="transmembrane region" description="Helical" evidence="2">
    <location>
        <begin position="37"/>
        <end position="58"/>
    </location>
</feature>
<keyword evidence="4" id="KW-1185">Reference proteome</keyword>
<reference evidence="3 4" key="1">
    <citation type="submission" date="2021-01" db="EMBL/GenBank/DDBJ databases">
        <title>Whole genome shotgun sequence of Asanoa iriomotensis NBRC 100142.</title>
        <authorList>
            <person name="Komaki H."/>
            <person name="Tamura T."/>
        </authorList>
    </citation>
    <scope>NUCLEOTIDE SEQUENCE [LARGE SCALE GENOMIC DNA]</scope>
    <source>
        <strain evidence="3 4">NBRC 100142</strain>
    </source>
</reference>
<proteinExistence type="predicted"/>
<keyword evidence="2" id="KW-0472">Membrane</keyword>
<feature type="region of interest" description="Disordered" evidence="1">
    <location>
        <begin position="216"/>
        <end position="239"/>
    </location>
</feature>
<dbReference type="Proteomes" id="UP000624325">
    <property type="component" value="Unassembled WGS sequence"/>
</dbReference>
<evidence type="ECO:0000313" key="4">
    <source>
        <dbReference type="Proteomes" id="UP000624325"/>
    </source>
</evidence>
<gene>
    <name evidence="3" type="ORF">Air01nite_65550</name>
</gene>
<evidence type="ECO:0000256" key="1">
    <source>
        <dbReference type="SAM" id="MobiDB-lite"/>
    </source>
</evidence>
<dbReference type="EMBL" id="BONC01000068">
    <property type="protein sequence ID" value="GIF60460.1"/>
    <property type="molecule type" value="Genomic_DNA"/>
</dbReference>
<evidence type="ECO:0000256" key="2">
    <source>
        <dbReference type="SAM" id="Phobius"/>
    </source>
</evidence>
<keyword evidence="2" id="KW-0812">Transmembrane</keyword>
<comment type="caution">
    <text evidence="3">The sequence shown here is derived from an EMBL/GenBank/DDBJ whole genome shotgun (WGS) entry which is preliminary data.</text>
</comment>
<organism evidence="3 4">
    <name type="scientific">Asanoa iriomotensis</name>
    <dbReference type="NCBI Taxonomy" id="234613"/>
    <lineage>
        <taxon>Bacteria</taxon>
        <taxon>Bacillati</taxon>
        <taxon>Actinomycetota</taxon>
        <taxon>Actinomycetes</taxon>
        <taxon>Micromonosporales</taxon>
        <taxon>Micromonosporaceae</taxon>
        <taxon>Asanoa</taxon>
    </lineage>
</organism>
<evidence type="ECO:0000313" key="3">
    <source>
        <dbReference type="EMBL" id="GIF60460.1"/>
    </source>
</evidence>
<protein>
    <submittedName>
        <fullName evidence="3">Uncharacterized protein</fullName>
    </submittedName>
</protein>
<sequence length="403" mass="42183">MVEHEVREAMAAAVEHVRPVPDPLGRLLTRRRRMRRFGWTGAAAAVVAALVALGSGAVTSTANRPEAPSTRADWVRQLMLSPPRGNLVTDEAFMTELRAATGPSPQVLLADEAGDQQVAVVSTMGQLRFYAGPRGGTVAELTAEPSEVGEPFQQPFLTASIQGVRIGIAPSGCEVATAALPSATDWVPAGSYVVRPAPAPAEWWRVTCEGEVRYEAPAGGGEQVGSDGPPPSAPGADSDATTLAAETYRTCASHLGDRLAANLTVVWTGELRGERSVMLGASAVGGGWWVCLGRMVESSVSTNPFHTMSDPFLGDPVTAARDTDGTVIVVAPKKATQARILLDDDRLVEGPLQDGAGLFTTNLAEGDVPRARVEALDDTGAVIANGPLDDGPPRRDAVDLWGN</sequence>
<accession>A0ABQ4CDS1</accession>
<keyword evidence="2" id="KW-1133">Transmembrane helix</keyword>
<name>A0ABQ4CDS1_9ACTN</name>